<name>A0A0H3C5K2_CAUVN</name>
<dbReference type="RefSeq" id="WP_010918171.1">
    <property type="nucleotide sequence ID" value="NC_011916.1"/>
</dbReference>
<dbReference type="EMBL" id="CP001340">
    <property type="protein sequence ID" value="ACL93751.1"/>
    <property type="molecule type" value="Genomic_DNA"/>
</dbReference>
<dbReference type="SFLD" id="SFLDG01132">
    <property type="entry name" value="C1.5.3:_5'-Nucleotidase_Like"/>
    <property type="match status" value="1"/>
</dbReference>
<dbReference type="NCBIfam" id="TIGR01993">
    <property type="entry name" value="Pyr-5-nucltdase"/>
    <property type="match status" value="1"/>
</dbReference>
<dbReference type="PhylomeDB" id="A0A0H3C5K2"/>
<dbReference type="HOGENOM" id="CLU_059493_2_1_5"/>
<sequence length="221" mass="24365">MSADLSHVDTWLFDLDNTLYPIETQFMGLIEAKMTDFVARETGLPRDEARALQHGYFTEHGTTLAGLMANHGIEPQRFLDEVHDVSLDCLTPDPALRAAIAALPGRRLIFTNGSVGHAERVLVHLNLRDLFSELFAIETADYVPKPALATFDRICKLHDIDPPMTAFFEDSEKNLVPASRLGMTTVLVGPHAAASTSEHVHFRTNDLAEFLSSARLQGSPA</sequence>
<accession>A0A0H3C5K2</accession>
<evidence type="ECO:0000313" key="1">
    <source>
        <dbReference type="EMBL" id="ACL93751.1"/>
    </source>
</evidence>
<dbReference type="CDD" id="cd02604">
    <property type="entry name" value="HAD_5NT"/>
    <property type="match status" value="1"/>
</dbReference>
<reference evidence="1 2" key="1">
    <citation type="journal article" date="2010" name="J. Bacteriol.">
        <title>The genetic basis of laboratory adaptation in Caulobacter crescentus.</title>
        <authorList>
            <person name="Marks M.E."/>
            <person name="Castro-Rojas C.M."/>
            <person name="Teiling C."/>
            <person name="Du L."/>
            <person name="Kapatral V."/>
            <person name="Walunas T.L."/>
            <person name="Crosson S."/>
        </authorList>
    </citation>
    <scope>NUCLEOTIDE SEQUENCE [LARGE SCALE GENOMIC DNA]</scope>
    <source>
        <strain evidence="2">NA1000 / CB15N</strain>
    </source>
</reference>
<dbReference type="InterPro" id="IPR010237">
    <property type="entry name" value="Pyr-5-nucltdase"/>
</dbReference>
<dbReference type="KEGG" id="ccs:CCNA_00284"/>
<dbReference type="NCBIfam" id="TIGR01509">
    <property type="entry name" value="HAD-SF-IA-v3"/>
    <property type="match status" value="1"/>
</dbReference>
<gene>
    <name evidence="1" type="ordered locus">CCNA_00284</name>
</gene>
<dbReference type="SFLD" id="SFLDS00003">
    <property type="entry name" value="Haloacid_Dehalogenase"/>
    <property type="match status" value="1"/>
</dbReference>
<dbReference type="Gene3D" id="1.10.150.450">
    <property type="match status" value="1"/>
</dbReference>
<dbReference type="Gene3D" id="3.40.50.1000">
    <property type="entry name" value="HAD superfamily/HAD-like"/>
    <property type="match status" value="1"/>
</dbReference>
<dbReference type="SFLD" id="SFLDG01129">
    <property type="entry name" value="C1.5:_HAD__Beta-PGM__Phosphata"/>
    <property type="match status" value="1"/>
</dbReference>
<dbReference type="SUPFAM" id="SSF56784">
    <property type="entry name" value="HAD-like"/>
    <property type="match status" value="1"/>
</dbReference>
<keyword evidence="2" id="KW-1185">Reference proteome</keyword>
<dbReference type="RefSeq" id="YP_002515659.1">
    <property type="nucleotide sequence ID" value="NC_011916.1"/>
</dbReference>
<dbReference type="OrthoDB" id="9803141at2"/>
<evidence type="ECO:0000313" key="2">
    <source>
        <dbReference type="Proteomes" id="UP000001364"/>
    </source>
</evidence>
<dbReference type="InterPro" id="IPR006439">
    <property type="entry name" value="HAD-SF_hydro_IA"/>
</dbReference>
<proteinExistence type="predicted"/>
<dbReference type="InterPro" id="IPR023214">
    <property type="entry name" value="HAD_sf"/>
</dbReference>
<dbReference type="AlphaFoldDB" id="A0A0H3C5K2"/>
<dbReference type="PATRIC" id="fig|565050.3.peg.281"/>
<dbReference type="Pfam" id="PF00702">
    <property type="entry name" value="Hydrolase"/>
    <property type="match status" value="1"/>
</dbReference>
<dbReference type="SMR" id="A0A0H3C5K2"/>
<dbReference type="PANTHER" id="PTHR12725:SF117">
    <property type="entry name" value="HALOACID DEHALOGENASE-LIKE HYDROLASE"/>
    <property type="match status" value="1"/>
</dbReference>
<dbReference type="Proteomes" id="UP000001364">
    <property type="component" value="Chromosome"/>
</dbReference>
<dbReference type="PANTHER" id="PTHR12725">
    <property type="entry name" value="HALOACID DEHALOGENASE-LIKE HYDROLASE"/>
    <property type="match status" value="1"/>
</dbReference>
<protein>
    <submittedName>
        <fullName evidence="1">Pyrimidine 5'-nucleotidase family protein</fullName>
    </submittedName>
</protein>
<organism evidence="1 2">
    <name type="scientific">Caulobacter vibrioides (strain NA1000 / CB15N)</name>
    <name type="common">Caulobacter crescentus</name>
    <dbReference type="NCBI Taxonomy" id="565050"/>
    <lineage>
        <taxon>Bacteria</taxon>
        <taxon>Pseudomonadati</taxon>
        <taxon>Pseudomonadota</taxon>
        <taxon>Alphaproteobacteria</taxon>
        <taxon>Caulobacterales</taxon>
        <taxon>Caulobacteraceae</taxon>
        <taxon>Caulobacter</taxon>
    </lineage>
</organism>
<dbReference type="InterPro" id="IPR036412">
    <property type="entry name" value="HAD-like_sf"/>
</dbReference>
<dbReference type="GeneID" id="7330737"/>